<keyword evidence="1" id="KW-0472">Membrane</keyword>
<feature type="transmembrane region" description="Helical" evidence="1">
    <location>
        <begin position="195"/>
        <end position="214"/>
    </location>
</feature>
<dbReference type="AlphaFoldDB" id="A0A8H6FT05"/>
<evidence type="ECO:0008006" key="4">
    <source>
        <dbReference type="Google" id="ProtNLM"/>
    </source>
</evidence>
<name>A0A8H6FT05_9LECA</name>
<dbReference type="GeneID" id="59289298"/>
<keyword evidence="1" id="KW-1133">Transmembrane helix</keyword>
<dbReference type="PANTHER" id="PTHR31970:SF9">
    <property type="entry name" value="MOLYBDATE TRANSPORTER 2"/>
    <property type="match status" value="1"/>
</dbReference>
<feature type="transmembrane region" description="Helical" evidence="1">
    <location>
        <begin position="120"/>
        <end position="143"/>
    </location>
</feature>
<evidence type="ECO:0000313" key="2">
    <source>
        <dbReference type="EMBL" id="KAF6234222.1"/>
    </source>
</evidence>
<dbReference type="GO" id="GO:0015098">
    <property type="term" value="F:molybdate ion transmembrane transporter activity"/>
    <property type="evidence" value="ECO:0007669"/>
    <property type="project" value="InterPro"/>
</dbReference>
<dbReference type="Proteomes" id="UP000578531">
    <property type="component" value="Unassembled WGS sequence"/>
</dbReference>
<proteinExistence type="predicted"/>
<organism evidence="2 3">
    <name type="scientific">Letharia columbiana</name>
    <dbReference type="NCBI Taxonomy" id="112416"/>
    <lineage>
        <taxon>Eukaryota</taxon>
        <taxon>Fungi</taxon>
        <taxon>Dikarya</taxon>
        <taxon>Ascomycota</taxon>
        <taxon>Pezizomycotina</taxon>
        <taxon>Lecanoromycetes</taxon>
        <taxon>OSLEUM clade</taxon>
        <taxon>Lecanoromycetidae</taxon>
        <taxon>Lecanorales</taxon>
        <taxon>Lecanorineae</taxon>
        <taxon>Parmeliaceae</taxon>
        <taxon>Letharia</taxon>
    </lineage>
</organism>
<keyword evidence="3" id="KW-1185">Reference proteome</keyword>
<evidence type="ECO:0000313" key="3">
    <source>
        <dbReference type="Proteomes" id="UP000578531"/>
    </source>
</evidence>
<evidence type="ECO:0000256" key="1">
    <source>
        <dbReference type="SAM" id="Phobius"/>
    </source>
</evidence>
<feature type="transmembrane region" description="Helical" evidence="1">
    <location>
        <begin position="314"/>
        <end position="336"/>
    </location>
</feature>
<feature type="transmembrane region" description="Helical" evidence="1">
    <location>
        <begin position="55"/>
        <end position="74"/>
    </location>
</feature>
<feature type="transmembrane region" description="Helical" evidence="1">
    <location>
        <begin position="400"/>
        <end position="430"/>
    </location>
</feature>
<dbReference type="InterPro" id="IPR031563">
    <property type="entry name" value="MOT1/MOT2"/>
</dbReference>
<gene>
    <name evidence="2" type="ORF">HO173_007642</name>
</gene>
<feature type="transmembrane region" description="Helical" evidence="1">
    <location>
        <begin position="80"/>
        <end position="100"/>
    </location>
</feature>
<accession>A0A8H6FT05</accession>
<dbReference type="Pfam" id="PF16983">
    <property type="entry name" value="MFS_MOT1"/>
    <property type="match status" value="2"/>
</dbReference>
<protein>
    <recommendedName>
        <fullName evidence="4">Sulfate transporter</fullName>
    </recommendedName>
</protein>
<sequence length="458" mass="49096">MSSTDAPVSAPSRRSQLLTTLRESSRKAQADFFQIQRYNIETFYNQPLAEISGSFGDIGTLLPILIALTQIGAISLSSTLVFSGLANILTGLAFGIPLPVQPMKAIAAVALAQGFSKSEIASAGIFVAAAIGFLSITGLIHWFTERIPIPVIKGIQVGTGLSLIISAGNLYPHFDRLRHQPSRLLASSTFRRVPYALLILLVGIISVISTDWLYPGWGEDFRPDFSTWHPHTFVPSPREFGKGTLEAGIGQLPLTTLNSVIAVAFLAQDILPNVRTPSTTSLGLSVMAINLVGCWFGAMPVCHGSGGLAAQYRFGARSGASIIFLGLLKLLLGLFASKVALAIFNGFPNVLLCVLVIAAGLELVGVGESLNTARSRDLSNLGEDGGKGGELTEEERKRRWAVMFMTVAGILAFKNDAVGFLAGMLCHWSFKAQDRLEERRAGEGRIRLGEGREGERNA</sequence>
<dbReference type="OrthoDB" id="5402974at2759"/>
<dbReference type="RefSeq" id="XP_037163623.1">
    <property type="nucleotide sequence ID" value="XM_037309544.1"/>
</dbReference>
<comment type="caution">
    <text evidence="2">The sequence shown here is derived from an EMBL/GenBank/DDBJ whole genome shotgun (WGS) entry which is preliminary data.</text>
</comment>
<keyword evidence="1" id="KW-0812">Transmembrane</keyword>
<dbReference type="PANTHER" id="PTHR31970">
    <property type="match status" value="1"/>
</dbReference>
<feature type="transmembrane region" description="Helical" evidence="1">
    <location>
        <begin position="342"/>
        <end position="366"/>
    </location>
</feature>
<dbReference type="EMBL" id="JACCJC010000032">
    <property type="protein sequence ID" value="KAF6234222.1"/>
    <property type="molecule type" value="Genomic_DNA"/>
</dbReference>
<reference evidence="2 3" key="1">
    <citation type="journal article" date="2020" name="Genomics">
        <title>Complete, high-quality genomes from long-read metagenomic sequencing of two wolf lichen thalli reveals enigmatic genome architecture.</title>
        <authorList>
            <person name="McKenzie S.K."/>
            <person name="Walston R.F."/>
            <person name="Allen J.L."/>
        </authorList>
    </citation>
    <scope>NUCLEOTIDE SEQUENCE [LARGE SCALE GENOMIC DNA]</scope>
    <source>
        <strain evidence="2">WasteWater2</strain>
    </source>
</reference>
<feature type="transmembrane region" description="Helical" evidence="1">
    <location>
        <begin position="282"/>
        <end position="302"/>
    </location>
</feature>